<reference evidence="1 2" key="1">
    <citation type="submission" date="2021-06" db="EMBL/GenBank/DDBJ databases">
        <title>Caerostris extrusa draft genome.</title>
        <authorList>
            <person name="Kono N."/>
            <person name="Arakawa K."/>
        </authorList>
    </citation>
    <scope>NUCLEOTIDE SEQUENCE [LARGE SCALE GENOMIC DNA]</scope>
</reference>
<accession>A0AAV4T729</accession>
<protein>
    <submittedName>
        <fullName evidence="1">Uncharacterized protein</fullName>
    </submittedName>
</protein>
<gene>
    <name evidence="1" type="ORF">CEXT_686841</name>
</gene>
<evidence type="ECO:0000313" key="1">
    <source>
        <dbReference type="EMBL" id="GIY41004.1"/>
    </source>
</evidence>
<organism evidence="1 2">
    <name type="scientific">Caerostris extrusa</name>
    <name type="common">Bark spider</name>
    <name type="synonym">Caerostris bankana</name>
    <dbReference type="NCBI Taxonomy" id="172846"/>
    <lineage>
        <taxon>Eukaryota</taxon>
        <taxon>Metazoa</taxon>
        <taxon>Ecdysozoa</taxon>
        <taxon>Arthropoda</taxon>
        <taxon>Chelicerata</taxon>
        <taxon>Arachnida</taxon>
        <taxon>Araneae</taxon>
        <taxon>Araneomorphae</taxon>
        <taxon>Entelegynae</taxon>
        <taxon>Araneoidea</taxon>
        <taxon>Araneidae</taxon>
        <taxon>Caerostris</taxon>
    </lineage>
</organism>
<name>A0AAV4T729_CAEEX</name>
<dbReference type="Proteomes" id="UP001054945">
    <property type="component" value="Unassembled WGS sequence"/>
</dbReference>
<dbReference type="EMBL" id="BPLR01010686">
    <property type="protein sequence ID" value="GIY41004.1"/>
    <property type="molecule type" value="Genomic_DNA"/>
</dbReference>
<sequence>MKLCELELKEKKFCPKGNKVAQVNKRDKKHSEEEGLNVFRTKMSNANFDWFKGIIDSDADTTVLRKLVVQEDLLQSSNENNLRPAIVNPVKVKPSNISLSHWMVKEDFSIFVQMDIPDATLVDDEYKYYPELPLQNKEFHVQTLQSPFFLLNP</sequence>
<proteinExistence type="predicted"/>
<evidence type="ECO:0000313" key="2">
    <source>
        <dbReference type="Proteomes" id="UP001054945"/>
    </source>
</evidence>
<dbReference type="AlphaFoldDB" id="A0AAV4T729"/>
<keyword evidence="2" id="KW-1185">Reference proteome</keyword>
<comment type="caution">
    <text evidence="1">The sequence shown here is derived from an EMBL/GenBank/DDBJ whole genome shotgun (WGS) entry which is preliminary data.</text>
</comment>